<dbReference type="KEGG" id="spap:H3Z74_17535"/>
<evidence type="ECO:0000313" key="3">
    <source>
        <dbReference type="Proteomes" id="UP000516148"/>
    </source>
</evidence>
<reference evidence="2 3" key="1">
    <citation type="submission" date="2020-09" db="EMBL/GenBank/DDBJ databases">
        <title>Sphingomonas sp., a new species isolated from pork steak.</title>
        <authorList>
            <person name="Heidler von Heilborn D."/>
        </authorList>
    </citation>
    <scope>NUCLEOTIDE SEQUENCE [LARGE SCALE GENOMIC DNA]</scope>
    <source>
        <strain evidence="3">S8-3T</strain>
    </source>
</reference>
<dbReference type="PANTHER" id="PTHR30222">
    <property type="entry name" value="SPERMIDINE/PUTRESCINE-BINDING PERIPLASMIC PROTEIN"/>
    <property type="match status" value="1"/>
</dbReference>
<dbReference type="Pfam" id="PF13416">
    <property type="entry name" value="SBP_bac_8"/>
    <property type="match status" value="1"/>
</dbReference>
<dbReference type="PANTHER" id="PTHR30222:SF2">
    <property type="entry name" value="ABC TRANSPORTER SUBSTRATE-BINDING PROTEIN"/>
    <property type="match status" value="1"/>
</dbReference>
<proteinExistence type="predicted"/>
<dbReference type="RefSeq" id="WP_187760861.1">
    <property type="nucleotide sequence ID" value="NZ_CP061038.1"/>
</dbReference>
<gene>
    <name evidence="2" type="ORF">H3Z74_17535</name>
</gene>
<protein>
    <submittedName>
        <fullName evidence="2">Polyamine ABC transporter substrate-binding protein</fullName>
    </submittedName>
</protein>
<dbReference type="AlphaFoldDB" id="A0A7H0LFT0"/>
<dbReference type="SUPFAM" id="SSF53850">
    <property type="entry name" value="Periplasmic binding protein-like II"/>
    <property type="match status" value="1"/>
</dbReference>
<dbReference type="EMBL" id="CP061038">
    <property type="protein sequence ID" value="QNQ08533.1"/>
    <property type="molecule type" value="Genomic_DNA"/>
</dbReference>
<dbReference type="CDD" id="cd13589">
    <property type="entry name" value="PBP2_polyamine_RpCGA009"/>
    <property type="match status" value="1"/>
</dbReference>
<evidence type="ECO:0000313" key="2">
    <source>
        <dbReference type="EMBL" id="QNQ08533.1"/>
    </source>
</evidence>
<organism evidence="2 3">
    <name type="scientific">Sphingomonas alpina</name>
    <dbReference type="NCBI Taxonomy" id="653931"/>
    <lineage>
        <taxon>Bacteria</taxon>
        <taxon>Pseudomonadati</taxon>
        <taxon>Pseudomonadota</taxon>
        <taxon>Alphaproteobacteria</taxon>
        <taxon>Sphingomonadales</taxon>
        <taxon>Sphingomonadaceae</taxon>
        <taxon>Sphingomonas</taxon>
    </lineage>
</organism>
<keyword evidence="1" id="KW-0732">Signal</keyword>
<name>A0A7H0LFT0_9SPHN</name>
<dbReference type="Proteomes" id="UP000516148">
    <property type="component" value="Chromosome"/>
</dbReference>
<dbReference type="PROSITE" id="PS51257">
    <property type="entry name" value="PROKAR_LIPOPROTEIN"/>
    <property type="match status" value="1"/>
</dbReference>
<dbReference type="InterPro" id="IPR006059">
    <property type="entry name" value="SBP"/>
</dbReference>
<accession>A0A7H0LFT0</accession>
<keyword evidence="3" id="KW-1185">Reference proteome</keyword>
<dbReference type="Gene3D" id="3.40.190.10">
    <property type="entry name" value="Periplasmic binding protein-like II"/>
    <property type="match status" value="2"/>
</dbReference>
<sequence>MKIKAGHLALCVAALLAGCGEKQDRRPLTVVGWGGSSQAADHEALIAPFAKASGLHVQEDSWHGGIGVIRTKVLGGDTSWDVVQAETEEIILGCEEGLFEPLDWASLGGRAAYSDAAVNNCGVGSQLWSYLLGYDGDAIKGAGPKSWVDFWDVKRFPGKRGMRKTPKYTLEIALLADGVPAAQIYTVLRTPAGIDRAFRKLDQLKPNIVWWSSIAQVPDLLGSREVVMSVTSPGRLIIANRDEHRNFKLQWAGNIYAVDYWAILKNSPRKAEAAQFIQYVTRPENQMRLARIMPTGLTSKAAQQGIEPRYRENTATDPANMAGALKLDGDFWVEYGDELTQRFNAWVAH</sequence>
<evidence type="ECO:0000256" key="1">
    <source>
        <dbReference type="ARBA" id="ARBA00022729"/>
    </source>
</evidence>